<feature type="transmembrane region" description="Helical" evidence="8">
    <location>
        <begin position="429"/>
        <end position="449"/>
    </location>
</feature>
<gene>
    <name evidence="9" type="ORF">HII31_07990</name>
</gene>
<dbReference type="AlphaFoldDB" id="A0A8H6RE26"/>
<dbReference type="Proteomes" id="UP000660729">
    <property type="component" value="Unassembled WGS sequence"/>
</dbReference>
<feature type="transmembrane region" description="Helical" evidence="8">
    <location>
        <begin position="504"/>
        <end position="530"/>
    </location>
</feature>
<comment type="caution">
    <text evidence="9">The sequence shown here is derived from an EMBL/GenBank/DDBJ whole genome shotgun (WGS) entry which is preliminary data.</text>
</comment>
<keyword evidence="5 8" id="KW-1133">Transmembrane helix</keyword>
<evidence type="ECO:0000256" key="1">
    <source>
        <dbReference type="ARBA" id="ARBA00004141"/>
    </source>
</evidence>
<keyword evidence="10" id="KW-1185">Reference proteome</keyword>
<feature type="transmembrane region" description="Helical" evidence="8">
    <location>
        <begin position="202"/>
        <end position="221"/>
    </location>
</feature>
<evidence type="ECO:0000256" key="3">
    <source>
        <dbReference type="ARBA" id="ARBA00022448"/>
    </source>
</evidence>
<evidence type="ECO:0000256" key="4">
    <source>
        <dbReference type="ARBA" id="ARBA00022692"/>
    </source>
</evidence>
<evidence type="ECO:0000256" key="7">
    <source>
        <dbReference type="RuleBase" id="RU003755"/>
    </source>
</evidence>
<proteinExistence type="inferred from homology"/>
<feature type="transmembrane region" description="Helical" evidence="8">
    <location>
        <begin position="260"/>
        <end position="282"/>
    </location>
</feature>
<reference evidence="9" key="1">
    <citation type="submission" date="2020-04" db="EMBL/GenBank/DDBJ databases">
        <title>Draft genome resource of the tomato pathogen Pseudocercospora fuligena.</title>
        <authorList>
            <person name="Zaccaron A."/>
        </authorList>
    </citation>
    <scope>NUCLEOTIDE SEQUENCE</scope>
    <source>
        <strain evidence="9">PF001</strain>
    </source>
</reference>
<feature type="transmembrane region" description="Helical" evidence="8">
    <location>
        <begin position="288"/>
        <end position="309"/>
    </location>
</feature>
<dbReference type="FunFam" id="1.20.1250.20:FF:000085">
    <property type="entry name" value="MFS peptide transporter Ptr2"/>
    <property type="match status" value="1"/>
</dbReference>
<evidence type="ECO:0000256" key="2">
    <source>
        <dbReference type="ARBA" id="ARBA00005982"/>
    </source>
</evidence>
<evidence type="ECO:0000256" key="5">
    <source>
        <dbReference type="ARBA" id="ARBA00022989"/>
    </source>
</evidence>
<feature type="transmembrane region" description="Helical" evidence="8">
    <location>
        <begin position="178"/>
        <end position="196"/>
    </location>
</feature>
<evidence type="ECO:0000256" key="8">
    <source>
        <dbReference type="SAM" id="Phobius"/>
    </source>
</evidence>
<feature type="transmembrane region" description="Helical" evidence="8">
    <location>
        <begin position="461"/>
        <end position="484"/>
    </location>
</feature>
<dbReference type="PANTHER" id="PTHR11654">
    <property type="entry name" value="OLIGOPEPTIDE TRANSPORTER-RELATED"/>
    <property type="match status" value="1"/>
</dbReference>
<sequence length="653" mass="72362">MSANLDQDLGVMAAARRPSVVTDEQAKAAIYGQTAGTKEFDVTSSQADNGYENEPTLEEMKTLRRVSGKIPWQAMTVTFVEFCERFSYYGTTAVFVNFIQQPRPFGSRTGAIVENDSCFLAPGWDRASCVQPGGLGQDQRAATGLTTFNQFWAYVMPLVGGYIADTYLGRYMTIQSSILAAIIGHTVLIVSSIPTVMDNPQGALGCFAVGLVIMGLGTGGFKSNISPLLAEQIPQTRPVIITLKSGERVIRDPQVTYSRVFLYFYMMINLGSLVGGIGMVYAERYIGFWLSYSLPTFMFFVAPIVLIGCKKFYRLAPPTESVLSKSFKALSYASRGCFSWNPAQCYRNFQRPDFWDRVKPSKLGDNAPEFLQGVDDVWIDQVARGFNACKVFLWLPLYWLAYNQMVNNLTSQSATMQLNGVPNDLINNLNPLTLVIFIPIIDAFIYPAIRKAGWHFTPIKRITWGFFLASVSMVASAVIQYYIYKESPCPRSEVNSGTGCEAPINVWVQAVPYCLIAFSEIFASITGLEFAFSKAPENMRGLVMGVNLLQNAFSAAIGQALVPLAEDPLLIWNYTVVAVLAFVGGVGFWFTWRDLDAREDELNLIEETKYKGRGIDANAPKEAREHVEANRLAAGFFAHPDFEKNAKGPESQV</sequence>
<feature type="transmembrane region" description="Helical" evidence="8">
    <location>
        <begin position="571"/>
        <end position="592"/>
    </location>
</feature>
<keyword evidence="4 7" id="KW-0812">Transmembrane</keyword>
<dbReference type="EMBL" id="JABCIY010000168">
    <property type="protein sequence ID" value="KAF7190831.1"/>
    <property type="molecule type" value="Genomic_DNA"/>
</dbReference>
<dbReference type="GO" id="GO:0005886">
    <property type="term" value="C:plasma membrane"/>
    <property type="evidence" value="ECO:0007669"/>
    <property type="project" value="UniProtKB-ARBA"/>
</dbReference>
<protein>
    <submittedName>
        <fullName evidence="9">Putative peptide transporter ptr2</fullName>
    </submittedName>
</protein>
<evidence type="ECO:0000313" key="10">
    <source>
        <dbReference type="Proteomes" id="UP000660729"/>
    </source>
</evidence>
<comment type="similarity">
    <text evidence="2 7">Belongs to the major facilitator superfamily. Proton-dependent oligopeptide transporter (POT/PTR) (TC 2.A.17) family.</text>
</comment>
<keyword evidence="6 8" id="KW-0472">Membrane</keyword>
<dbReference type="GO" id="GO:0071916">
    <property type="term" value="F:dipeptide transmembrane transporter activity"/>
    <property type="evidence" value="ECO:0007669"/>
    <property type="project" value="UniProtKB-ARBA"/>
</dbReference>
<comment type="subcellular location">
    <subcellularLocation>
        <location evidence="1 7">Membrane</location>
        <topology evidence="1 7">Multi-pass membrane protein</topology>
    </subcellularLocation>
</comment>
<dbReference type="InterPro" id="IPR018456">
    <property type="entry name" value="PTR2_symporter_CS"/>
</dbReference>
<dbReference type="OrthoDB" id="8904098at2759"/>
<dbReference type="Pfam" id="PF00854">
    <property type="entry name" value="PTR2"/>
    <property type="match status" value="1"/>
</dbReference>
<dbReference type="PROSITE" id="PS01023">
    <property type="entry name" value="PTR2_2"/>
    <property type="match status" value="1"/>
</dbReference>
<evidence type="ECO:0000256" key="6">
    <source>
        <dbReference type="ARBA" id="ARBA00023136"/>
    </source>
</evidence>
<dbReference type="SUPFAM" id="SSF103473">
    <property type="entry name" value="MFS general substrate transporter"/>
    <property type="match status" value="1"/>
</dbReference>
<accession>A0A8H6RE26</accession>
<name>A0A8H6RE26_9PEZI</name>
<dbReference type="InterPro" id="IPR000109">
    <property type="entry name" value="POT_fam"/>
</dbReference>
<dbReference type="InterPro" id="IPR036259">
    <property type="entry name" value="MFS_trans_sf"/>
</dbReference>
<evidence type="ECO:0000313" key="9">
    <source>
        <dbReference type="EMBL" id="KAF7190831.1"/>
    </source>
</evidence>
<organism evidence="9 10">
    <name type="scientific">Pseudocercospora fuligena</name>
    <dbReference type="NCBI Taxonomy" id="685502"/>
    <lineage>
        <taxon>Eukaryota</taxon>
        <taxon>Fungi</taxon>
        <taxon>Dikarya</taxon>
        <taxon>Ascomycota</taxon>
        <taxon>Pezizomycotina</taxon>
        <taxon>Dothideomycetes</taxon>
        <taxon>Dothideomycetidae</taxon>
        <taxon>Mycosphaerellales</taxon>
        <taxon>Mycosphaerellaceae</taxon>
        <taxon>Pseudocercospora</taxon>
    </lineage>
</organism>
<keyword evidence="3 7" id="KW-0813">Transport</keyword>
<feature type="transmembrane region" description="Helical" evidence="8">
    <location>
        <begin position="542"/>
        <end position="565"/>
    </location>
</feature>
<dbReference type="Gene3D" id="1.20.1250.20">
    <property type="entry name" value="MFS general substrate transporter like domains"/>
    <property type="match status" value="1"/>
</dbReference>